<evidence type="ECO:0000313" key="1">
    <source>
        <dbReference type="EMBL" id="KZS05625.1"/>
    </source>
</evidence>
<protein>
    <submittedName>
        <fullName evidence="1">Uncharacterized protein</fullName>
    </submittedName>
</protein>
<organism evidence="1 2">
    <name type="scientific">Daphnia magna</name>
    <dbReference type="NCBI Taxonomy" id="35525"/>
    <lineage>
        <taxon>Eukaryota</taxon>
        <taxon>Metazoa</taxon>
        <taxon>Ecdysozoa</taxon>
        <taxon>Arthropoda</taxon>
        <taxon>Crustacea</taxon>
        <taxon>Branchiopoda</taxon>
        <taxon>Diplostraca</taxon>
        <taxon>Cladocera</taxon>
        <taxon>Anomopoda</taxon>
        <taxon>Daphniidae</taxon>
        <taxon>Daphnia</taxon>
    </lineage>
</organism>
<sequence>MTCWNKYTSFCHRHCPLARNLFEYKTTPDTFCLQILIFKQLMLDSLDHFGRFGIQNE</sequence>
<accession>A0A162DC54</accession>
<proteinExistence type="predicted"/>
<keyword evidence="2" id="KW-1185">Reference proteome</keyword>
<comment type="caution">
    <text evidence="1">The sequence shown here is derived from an EMBL/GenBank/DDBJ whole genome shotgun (WGS) entry which is preliminary data.</text>
</comment>
<dbReference type="Proteomes" id="UP000076858">
    <property type="component" value="Unassembled WGS sequence"/>
</dbReference>
<dbReference type="EMBL" id="LRGB01002890">
    <property type="protein sequence ID" value="KZS05625.1"/>
    <property type="molecule type" value="Genomic_DNA"/>
</dbReference>
<name>A0A162DC54_9CRUS</name>
<reference evidence="1 2" key="1">
    <citation type="submission" date="2016-03" db="EMBL/GenBank/DDBJ databases">
        <title>EvidentialGene: Evidence-directed Construction of Genes on Genomes.</title>
        <authorList>
            <person name="Gilbert D.G."/>
            <person name="Choi J.-H."/>
            <person name="Mockaitis K."/>
            <person name="Colbourne J."/>
            <person name="Pfrender M."/>
        </authorList>
    </citation>
    <scope>NUCLEOTIDE SEQUENCE [LARGE SCALE GENOMIC DNA]</scope>
    <source>
        <strain evidence="1 2">Xinb3</strain>
        <tissue evidence="1">Complete organism</tissue>
    </source>
</reference>
<evidence type="ECO:0000313" key="2">
    <source>
        <dbReference type="Proteomes" id="UP000076858"/>
    </source>
</evidence>
<dbReference type="AlphaFoldDB" id="A0A162DC54"/>
<gene>
    <name evidence="1" type="ORF">APZ42_031151</name>
</gene>